<sequence>MDTVHSPSSMPLAVAPAGWRERLAARIDRWSTSPALHRWAMGSVMTRWLVRRRSARLFACMAGFVHTQVLLACVRLHLLETLAESPRTLDELAALTGLQAASLQRLLDSAVAMGLMNRRSCGRYGLGALGAPVAAHAGIREMVEHNATLYDDLRDPLALLRDPNQAQMHTYWPYTPHQPHDGAPAETFSRYSALMSTSQRFVIDELLAAYPFDDHQRVLDVGGGMGGWVSALAQRHPHLHCTLFDLPPVAELAREQIGRLGLSERVTTRGGSFITDPLPGGADLVTLVRVAHDHDDATVLRLLRAIHDNLPLAGALVLAEPMAQAEGESPIDPYFHFYLMAMGSGRLRTPQALADLMAQAGFTHIELAPSPVPLHAQILVGRKSRVQASRAATLAGGAT</sequence>
<dbReference type="GO" id="GO:0008168">
    <property type="term" value="F:methyltransferase activity"/>
    <property type="evidence" value="ECO:0007669"/>
    <property type="project" value="UniProtKB-KW"/>
</dbReference>
<evidence type="ECO:0000256" key="3">
    <source>
        <dbReference type="ARBA" id="ARBA00022691"/>
    </source>
</evidence>
<dbReference type="PANTHER" id="PTHR43712">
    <property type="entry name" value="PUTATIVE (AFU_ORTHOLOGUE AFUA_4G14580)-RELATED"/>
    <property type="match status" value="1"/>
</dbReference>
<dbReference type="Pfam" id="PF00891">
    <property type="entry name" value="Methyltransf_2"/>
    <property type="match status" value="1"/>
</dbReference>
<evidence type="ECO:0000256" key="2">
    <source>
        <dbReference type="ARBA" id="ARBA00022679"/>
    </source>
</evidence>
<dbReference type="InterPro" id="IPR001077">
    <property type="entry name" value="COMT_C"/>
</dbReference>
<dbReference type="InterPro" id="IPR016461">
    <property type="entry name" value="COMT-like"/>
</dbReference>
<evidence type="ECO:0000313" key="7">
    <source>
        <dbReference type="Proteomes" id="UP001595729"/>
    </source>
</evidence>
<keyword evidence="2" id="KW-0808">Transferase</keyword>
<proteinExistence type="predicted"/>
<dbReference type="InterPro" id="IPR029063">
    <property type="entry name" value="SAM-dependent_MTases_sf"/>
</dbReference>
<dbReference type="Pfam" id="PF08100">
    <property type="entry name" value="Dimerisation"/>
    <property type="match status" value="1"/>
</dbReference>
<name>A0ABV7W7G6_9BURK</name>
<protein>
    <submittedName>
        <fullName evidence="6">Methyltransferase</fullName>
    </submittedName>
</protein>
<dbReference type="Gene3D" id="1.10.10.10">
    <property type="entry name" value="Winged helix-like DNA-binding domain superfamily/Winged helix DNA-binding domain"/>
    <property type="match status" value="1"/>
</dbReference>
<dbReference type="PANTHER" id="PTHR43712:SF2">
    <property type="entry name" value="O-METHYLTRANSFERASE CICE"/>
    <property type="match status" value="1"/>
</dbReference>
<accession>A0ABV7W7G6</accession>
<keyword evidence="1 6" id="KW-0489">Methyltransferase</keyword>
<dbReference type="InterPro" id="IPR036390">
    <property type="entry name" value="WH_DNA-bd_sf"/>
</dbReference>
<evidence type="ECO:0000256" key="1">
    <source>
        <dbReference type="ARBA" id="ARBA00022603"/>
    </source>
</evidence>
<dbReference type="InterPro" id="IPR036388">
    <property type="entry name" value="WH-like_DNA-bd_sf"/>
</dbReference>
<evidence type="ECO:0000259" key="4">
    <source>
        <dbReference type="Pfam" id="PF00891"/>
    </source>
</evidence>
<feature type="domain" description="O-methyltransferase dimerisation" evidence="5">
    <location>
        <begin position="61"/>
        <end position="130"/>
    </location>
</feature>
<keyword evidence="3" id="KW-0949">S-adenosyl-L-methionine</keyword>
<gene>
    <name evidence="6" type="ORF">ACFOPI_19360</name>
</gene>
<dbReference type="RefSeq" id="WP_382177542.1">
    <property type="nucleotide sequence ID" value="NZ_JBHRXX010000009.1"/>
</dbReference>
<evidence type="ECO:0000313" key="6">
    <source>
        <dbReference type="EMBL" id="MFC3685769.1"/>
    </source>
</evidence>
<dbReference type="InterPro" id="IPR012967">
    <property type="entry name" value="COMT_dimerisation"/>
</dbReference>
<dbReference type="Proteomes" id="UP001595729">
    <property type="component" value="Unassembled WGS sequence"/>
</dbReference>
<dbReference type="GO" id="GO:0032259">
    <property type="term" value="P:methylation"/>
    <property type="evidence" value="ECO:0007669"/>
    <property type="project" value="UniProtKB-KW"/>
</dbReference>
<dbReference type="EMBL" id="JBHRXX010000009">
    <property type="protein sequence ID" value="MFC3685769.1"/>
    <property type="molecule type" value="Genomic_DNA"/>
</dbReference>
<feature type="domain" description="O-methyltransferase C-terminal" evidence="4">
    <location>
        <begin position="187"/>
        <end position="362"/>
    </location>
</feature>
<comment type="caution">
    <text evidence="6">The sequence shown here is derived from an EMBL/GenBank/DDBJ whole genome shotgun (WGS) entry which is preliminary data.</text>
</comment>
<keyword evidence="7" id="KW-1185">Reference proteome</keyword>
<evidence type="ECO:0000259" key="5">
    <source>
        <dbReference type="Pfam" id="PF08100"/>
    </source>
</evidence>
<dbReference type="CDD" id="cd02440">
    <property type="entry name" value="AdoMet_MTases"/>
    <property type="match status" value="1"/>
</dbReference>
<dbReference type="SUPFAM" id="SSF46785">
    <property type="entry name" value="Winged helix' DNA-binding domain"/>
    <property type="match status" value="1"/>
</dbReference>
<dbReference type="SUPFAM" id="SSF53335">
    <property type="entry name" value="S-adenosyl-L-methionine-dependent methyltransferases"/>
    <property type="match status" value="1"/>
</dbReference>
<dbReference type="PROSITE" id="PS51683">
    <property type="entry name" value="SAM_OMT_II"/>
    <property type="match status" value="1"/>
</dbReference>
<reference evidence="7" key="1">
    <citation type="journal article" date="2019" name="Int. J. Syst. Evol. Microbiol.">
        <title>The Global Catalogue of Microorganisms (GCM) 10K type strain sequencing project: providing services to taxonomists for standard genome sequencing and annotation.</title>
        <authorList>
            <consortium name="The Broad Institute Genomics Platform"/>
            <consortium name="The Broad Institute Genome Sequencing Center for Infectious Disease"/>
            <person name="Wu L."/>
            <person name="Ma J."/>
        </authorList>
    </citation>
    <scope>NUCLEOTIDE SEQUENCE [LARGE SCALE GENOMIC DNA]</scope>
    <source>
        <strain evidence="7">KCTC 42501</strain>
    </source>
</reference>
<dbReference type="Gene3D" id="3.40.50.150">
    <property type="entry name" value="Vaccinia Virus protein VP39"/>
    <property type="match status" value="1"/>
</dbReference>
<organism evidence="6 7">
    <name type="scientific">Hydrogenophaga luteola</name>
    <dbReference type="NCBI Taxonomy" id="1591122"/>
    <lineage>
        <taxon>Bacteria</taxon>
        <taxon>Pseudomonadati</taxon>
        <taxon>Pseudomonadota</taxon>
        <taxon>Betaproteobacteria</taxon>
        <taxon>Burkholderiales</taxon>
        <taxon>Comamonadaceae</taxon>
        <taxon>Hydrogenophaga</taxon>
    </lineage>
</organism>